<dbReference type="Gene3D" id="3.90.1150.10">
    <property type="entry name" value="Aspartate Aminotransferase, domain 1"/>
    <property type="match status" value="1"/>
</dbReference>
<keyword evidence="3" id="KW-0808">Transferase</keyword>
<dbReference type="EMBL" id="CABVGZ010000018">
    <property type="protein sequence ID" value="VVM78644.1"/>
    <property type="molecule type" value="Genomic_DNA"/>
</dbReference>
<dbReference type="GO" id="GO:0000271">
    <property type="term" value="P:polysaccharide biosynthetic process"/>
    <property type="evidence" value="ECO:0007669"/>
    <property type="project" value="TreeGrafter"/>
</dbReference>
<keyword evidence="3" id="KW-0032">Aminotransferase</keyword>
<dbReference type="InterPro" id="IPR000653">
    <property type="entry name" value="DegT/StrS_aminotransferase"/>
</dbReference>
<dbReference type="EC" id="2.6.1.87" evidence="3"/>
<name>A0A5E6SCJ4_PSEFL</name>
<dbReference type="PANTHER" id="PTHR30244:SF34">
    <property type="entry name" value="DTDP-4-AMINO-4,6-DIDEOXYGALACTOSE TRANSAMINASE"/>
    <property type="match status" value="1"/>
</dbReference>
<dbReference type="InterPro" id="IPR015424">
    <property type="entry name" value="PyrdxlP-dep_Trfase"/>
</dbReference>
<comment type="similarity">
    <text evidence="2">Belongs to the DegT/DnrJ/EryC1 family.</text>
</comment>
<evidence type="ECO:0000256" key="1">
    <source>
        <dbReference type="ARBA" id="ARBA00022898"/>
    </source>
</evidence>
<gene>
    <name evidence="3" type="primary">arnB_3</name>
    <name evidence="3" type="ORF">PS624_02191</name>
</gene>
<reference evidence="3 4" key="1">
    <citation type="submission" date="2019-09" db="EMBL/GenBank/DDBJ databases">
        <authorList>
            <person name="Chandra G."/>
            <person name="Truman W A."/>
        </authorList>
    </citation>
    <scope>NUCLEOTIDE SEQUENCE [LARGE SCALE GENOMIC DNA]</scope>
    <source>
        <strain evidence="3">PS624</strain>
    </source>
</reference>
<evidence type="ECO:0000256" key="2">
    <source>
        <dbReference type="ARBA" id="ARBA00037999"/>
    </source>
</evidence>
<organism evidence="3 4">
    <name type="scientific">Pseudomonas fluorescens</name>
    <dbReference type="NCBI Taxonomy" id="294"/>
    <lineage>
        <taxon>Bacteria</taxon>
        <taxon>Pseudomonadati</taxon>
        <taxon>Pseudomonadota</taxon>
        <taxon>Gammaproteobacteria</taxon>
        <taxon>Pseudomonadales</taxon>
        <taxon>Pseudomonadaceae</taxon>
        <taxon>Pseudomonas</taxon>
    </lineage>
</organism>
<protein>
    <submittedName>
        <fullName evidence="3">UDP-4-amino-4-deoxy-L-arabinose--oxoglutarate aminotransferase</fullName>
        <ecNumber evidence="3">2.6.1.87</ecNumber>
    </submittedName>
</protein>
<dbReference type="SUPFAM" id="SSF53383">
    <property type="entry name" value="PLP-dependent transferases"/>
    <property type="match status" value="1"/>
</dbReference>
<proteinExistence type="inferred from homology"/>
<dbReference type="GO" id="GO:0030170">
    <property type="term" value="F:pyridoxal phosphate binding"/>
    <property type="evidence" value="ECO:0007669"/>
    <property type="project" value="TreeGrafter"/>
</dbReference>
<sequence>MIGLMELVALKYLDRDNAYRRQLAKWYRENLGGNEKVRFIEINPECESSTHLVQIRVKNREELMLALNEHQVYPGVHYRDNTEYRMYAHGNGTCPKAALASQEIISLPVHMGLSKADVDTVSQLVAKYAK</sequence>
<dbReference type="GO" id="GO:0099620">
    <property type="term" value="F:UDP-4-amino-4-deoxy-L-arabinose aminotransferase"/>
    <property type="evidence" value="ECO:0007669"/>
    <property type="project" value="UniProtKB-EC"/>
</dbReference>
<dbReference type="Proteomes" id="UP000326241">
    <property type="component" value="Unassembled WGS sequence"/>
</dbReference>
<dbReference type="AlphaFoldDB" id="A0A5E6SCJ4"/>
<accession>A0A5E6SCJ4</accession>
<keyword evidence="1" id="KW-0663">Pyridoxal phosphate</keyword>
<dbReference type="InterPro" id="IPR015422">
    <property type="entry name" value="PyrdxlP-dep_Trfase_small"/>
</dbReference>
<dbReference type="Pfam" id="PF01041">
    <property type="entry name" value="DegT_DnrJ_EryC1"/>
    <property type="match status" value="1"/>
</dbReference>
<evidence type="ECO:0000313" key="4">
    <source>
        <dbReference type="Proteomes" id="UP000326241"/>
    </source>
</evidence>
<dbReference type="PANTHER" id="PTHR30244">
    <property type="entry name" value="TRANSAMINASE"/>
    <property type="match status" value="1"/>
</dbReference>
<evidence type="ECO:0000313" key="3">
    <source>
        <dbReference type="EMBL" id="VVM78644.1"/>
    </source>
</evidence>